<sequence>MGQQRGKGFRGDGTGLLGRRAETAALDQMIAAVRDGESRVLVVRGDAGVGKSALLDHVASSTTNVRVLRAAGVESEMELAFATLHQLCMPLLDRLSHLPDPQREALQTVFGVRAGTPPDRFLVGLAVLSLMSDVSEDRPLLCVIDDAQWLDRASAQVLGFVARRLLAESIALVFGTRQPGPELRGLPELEVTGLPVADARALLESATPSRLDQHIRDRIVAESRGNPLALLELPRGLTVTQMAGGFGLLQAGTLPGHIEQSFLTRIEALPADSRLLLLVAAAEPVGDPALVWRAAERLGVTPAEAVAGGTDGLLSVDARMSFRHPLVRSAVYRAADSADRRAVHSALAAVTDARADPDRRAWHLAAAAVEPDDAVAAELEQSADRAEARGGLAAAAAFLQRSAELTPDPAQRTDRALSAAQAGLAAGSFGTALELLDRAEAGALDEFGRARIDLLRAGAAFAQRRGSDAPPLLLRAAQTLEPLDARLARDTYLDAWSAALFAGRLATTGDMREVSRAARAAPRPAGSTRASDLLLDGFAVLFTEGRGRGVPLLKQAASTFAGDDVSIAEVLRWGWLATAAAAAAWDFDTCMATATRQVEVARDAGALAVLAVGVNVFGQVAALAGDFARASSLKAEADAVRDATGTQVAHYGALVLAALRGRASEAFPLVDATVANATAEGQGTAVQYAHWARSVVLNAVGRYDEAFVAAELAADDTPELFVSAWALTEQVEAAARSGNDRGAAEALERLQDSTRGTDELWGLGIEARSRGLVSDGAGAEAAFVEAVEHLSRTRLRPDLARTHLLYGEWLRRQVRRSDARTQLRTAYDMFVSTGMEAFAERARRELRAAGETVRKRSESAASDELTAQERQIALMVRDGMTNPEIGARLFLSPRTVEWHLRRVFTKLSISSRRQLRDVLPTNGMETASA</sequence>
<name>A0A543GCA7_9PSEU</name>
<dbReference type="PANTHER" id="PTHR16305:SF35">
    <property type="entry name" value="TRANSCRIPTIONAL ACTIVATOR DOMAIN"/>
    <property type="match status" value="1"/>
</dbReference>
<dbReference type="GO" id="GO:0004016">
    <property type="term" value="F:adenylate cyclase activity"/>
    <property type="evidence" value="ECO:0007669"/>
    <property type="project" value="TreeGrafter"/>
</dbReference>
<dbReference type="SMART" id="SM00421">
    <property type="entry name" value="HTH_LUXR"/>
    <property type="match status" value="1"/>
</dbReference>
<evidence type="ECO:0000256" key="1">
    <source>
        <dbReference type="ARBA" id="ARBA00022741"/>
    </source>
</evidence>
<dbReference type="OrthoDB" id="3656034at2"/>
<dbReference type="AlphaFoldDB" id="A0A543GCA7"/>
<evidence type="ECO:0000256" key="2">
    <source>
        <dbReference type="ARBA" id="ARBA00022840"/>
    </source>
</evidence>
<feature type="domain" description="HTH luxR-type" evidence="3">
    <location>
        <begin position="858"/>
        <end position="923"/>
    </location>
</feature>
<dbReference type="GO" id="GO:0006355">
    <property type="term" value="P:regulation of DNA-templated transcription"/>
    <property type="evidence" value="ECO:0007669"/>
    <property type="project" value="InterPro"/>
</dbReference>
<evidence type="ECO:0000259" key="3">
    <source>
        <dbReference type="PROSITE" id="PS50043"/>
    </source>
</evidence>
<dbReference type="Proteomes" id="UP000319818">
    <property type="component" value="Unassembled WGS sequence"/>
</dbReference>
<evidence type="ECO:0000313" key="5">
    <source>
        <dbReference type="Proteomes" id="UP000319818"/>
    </source>
</evidence>
<dbReference type="PROSITE" id="PS50043">
    <property type="entry name" value="HTH_LUXR_2"/>
    <property type="match status" value="1"/>
</dbReference>
<dbReference type="InterPro" id="IPR027417">
    <property type="entry name" value="P-loop_NTPase"/>
</dbReference>
<keyword evidence="2" id="KW-0067">ATP-binding</keyword>
<dbReference type="RefSeq" id="WP_142097496.1">
    <property type="nucleotide sequence ID" value="NZ_VFPH01000001.1"/>
</dbReference>
<dbReference type="EMBL" id="VFPH01000001">
    <property type="protein sequence ID" value="TQM43654.1"/>
    <property type="molecule type" value="Genomic_DNA"/>
</dbReference>
<reference evidence="4 5" key="1">
    <citation type="submission" date="2019-06" db="EMBL/GenBank/DDBJ databases">
        <title>Sequencing the genomes of 1000 actinobacteria strains.</title>
        <authorList>
            <person name="Klenk H.-P."/>
        </authorList>
    </citation>
    <scope>NUCLEOTIDE SEQUENCE [LARGE SCALE GENOMIC DNA]</scope>
    <source>
        <strain evidence="4 5">DSM 45511</strain>
    </source>
</reference>
<dbReference type="InterPro" id="IPR016032">
    <property type="entry name" value="Sig_transdc_resp-reg_C-effctor"/>
</dbReference>
<dbReference type="CDD" id="cd06170">
    <property type="entry name" value="LuxR_C_like"/>
    <property type="match status" value="1"/>
</dbReference>
<keyword evidence="5" id="KW-1185">Reference proteome</keyword>
<dbReference type="GO" id="GO:0005737">
    <property type="term" value="C:cytoplasm"/>
    <property type="evidence" value="ECO:0007669"/>
    <property type="project" value="TreeGrafter"/>
</dbReference>
<dbReference type="Pfam" id="PF00196">
    <property type="entry name" value="GerE"/>
    <property type="match status" value="1"/>
</dbReference>
<accession>A0A543GCA7</accession>
<dbReference type="PRINTS" id="PR00038">
    <property type="entry name" value="HTHLUXR"/>
</dbReference>
<dbReference type="SUPFAM" id="SSF46894">
    <property type="entry name" value="C-terminal effector domain of the bipartite response regulators"/>
    <property type="match status" value="1"/>
</dbReference>
<keyword evidence="1" id="KW-0547">Nucleotide-binding</keyword>
<evidence type="ECO:0000313" key="4">
    <source>
        <dbReference type="EMBL" id="TQM43654.1"/>
    </source>
</evidence>
<dbReference type="GO" id="GO:0003677">
    <property type="term" value="F:DNA binding"/>
    <property type="evidence" value="ECO:0007669"/>
    <property type="project" value="InterPro"/>
</dbReference>
<dbReference type="Gene3D" id="3.40.50.300">
    <property type="entry name" value="P-loop containing nucleotide triphosphate hydrolases"/>
    <property type="match status" value="1"/>
</dbReference>
<comment type="caution">
    <text evidence="4">The sequence shown here is derived from an EMBL/GenBank/DDBJ whole genome shotgun (WGS) entry which is preliminary data.</text>
</comment>
<dbReference type="InterPro" id="IPR036388">
    <property type="entry name" value="WH-like_DNA-bd_sf"/>
</dbReference>
<proteinExistence type="predicted"/>
<protein>
    <submittedName>
        <fullName evidence="4">Regulatory LuxR family protein</fullName>
    </submittedName>
</protein>
<dbReference type="GO" id="GO:0005524">
    <property type="term" value="F:ATP binding"/>
    <property type="evidence" value="ECO:0007669"/>
    <property type="project" value="UniProtKB-KW"/>
</dbReference>
<dbReference type="PROSITE" id="PS00622">
    <property type="entry name" value="HTH_LUXR_1"/>
    <property type="match status" value="1"/>
</dbReference>
<dbReference type="SUPFAM" id="SSF52540">
    <property type="entry name" value="P-loop containing nucleoside triphosphate hydrolases"/>
    <property type="match status" value="1"/>
</dbReference>
<dbReference type="InterPro" id="IPR000792">
    <property type="entry name" value="Tscrpt_reg_LuxR_C"/>
</dbReference>
<dbReference type="InterPro" id="IPR041664">
    <property type="entry name" value="AAA_16"/>
</dbReference>
<gene>
    <name evidence="4" type="ORF">FB388_1004</name>
</gene>
<dbReference type="Gene3D" id="1.10.10.10">
    <property type="entry name" value="Winged helix-like DNA-binding domain superfamily/Winged helix DNA-binding domain"/>
    <property type="match status" value="1"/>
</dbReference>
<dbReference type="Pfam" id="PF13191">
    <property type="entry name" value="AAA_16"/>
    <property type="match status" value="1"/>
</dbReference>
<organism evidence="4 5">
    <name type="scientific">Pseudonocardia cypriaca</name>
    <dbReference type="NCBI Taxonomy" id="882449"/>
    <lineage>
        <taxon>Bacteria</taxon>
        <taxon>Bacillati</taxon>
        <taxon>Actinomycetota</taxon>
        <taxon>Actinomycetes</taxon>
        <taxon>Pseudonocardiales</taxon>
        <taxon>Pseudonocardiaceae</taxon>
        <taxon>Pseudonocardia</taxon>
    </lineage>
</organism>
<dbReference type="PANTHER" id="PTHR16305">
    <property type="entry name" value="TESTICULAR SOLUBLE ADENYLYL CYCLASE"/>
    <property type="match status" value="1"/>
</dbReference>